<dbReference type="Proteomes" id="UP001491088">
    <property type="component" value="Chromosome"/>
</dbReference>
<feature type="domain" description="Thioredoxin" evidence="1">
    <location>
        <begin position="2"/>
        <end position="160"/>
    </location>
</feature>
<sequence length="169" mass="19607">MIKPRQVVPDLTINLVNDTKWNLKDQKPENFTLIFVYRGKHCPVCKKQLEQVEKKIADFKERGVNLIAISANTEEVAKDTYKEWEIENLPIGYDFSIEEAKKWGLFISNGISDKEPKQFIEPGLFLIDKDHKMYWQSIQSMPFGRPNLKDVLGGIDYILKEGYPARGED</sequence>
<dbReference type="Gene3D" id="3.40.30.10">
    <property type="entry name" value="Glutaredoxin"/>
    <property type="match status" value="1"/>
</dbReference>
<name>A0ABZ2TSG1_9FLAO</name>
<evidence type="ECO:0000313" key="3">
    <source>
        <dbReference type="Proteomes" id="UP001491088"/>
    </source>
</evidence>
<keyword evidence="3" id="KW-1185">Reference proteome</keyword>
<reference evidence="2 3" key="1">
    <citation type="submission" date="2024-03" db="EMBL/GenBank/DDBJ databases">
        <authorList>
            <person name="Cao K."/>
        </authorList>
    </citation>
    <scope>NUCLEOTIDE SEQUENCE [LARGE SCALE GENOMIC DNA]</scope>
    <source>
        <strain evidence="2 3">MCCC 1K00696</strain>
    </source>
</reference>
<dbReference type="InterPro" id="IPR000866">
    <property type="entry name" value="AhpC/TSA"/>
</dbReference>
<proteinExistence type="predicted"/>
<dbReference type="PROSITE" id="PS51352">
    <property type="entry name" value="THIOREDOXIN_2"/>
    <property type="match status" value="1"/>
</dbReference>
<dbReference type="InterPro" id="IPR013766">
    <property type="entry name" value="Thioredoxin_domain"/>
</dbReference>
<evidence type="ECO:0000313" key="2">
    <source>
        <dbReference type="EMBL" id="WYW56069.1"/>
    </source>
</evidence>
<dbReference type="RefSeq" id="WP_340933918.1">
    <property type="nucleotide sequence ID" value="NZ_CP150496.1"/>
</dbReference>
<protein>
    <submittedName>
        <fullName evidence="2">Redoxin domain-containing protein</fullName>
    </submittedName>
</protein>
<gene>
    <name evidence="2" type="ORF">WG950_02170</name>
</gene>
<accession>A0ABZ2TSG1</accession>
<dbReference type="InterPro" id="IPR036249">
    <property type="entry name" value="Thioredoxin-like_sf"/>
</dbReference>
<dbReference type="EMBL" id="CP150496">
    <property type="protein sequence ID" value="WYW56069.1"/>
    <property type="molecule type" value="Genomic_DNA"/>
</dbReference>
<organism evidence="2 3">
    <name type="scientific">Polaribacter marinaquae</name>
    <dbReference type="NCBI Taxonomy" id="1642819"/>
    <lineage>
        <taxon>Bacteria</taxon>
        <taxon>Pseudomonadati</taxon>
        <taxon>Bacteroidota</taxon>
        <taxon>Flavobacteriia</taxon>
        <taxon>Flavobacteriales</taxon>
        <taxon>Flavobacteriaceae</taxon>
    </lineage>
</organism>
<dbReference type="Pfam" id="PF00578">
    <property type="entry name" value="AhpC-TSA"/>
    <property type="match status" value="1"/>
</dbReference>
<dbReference type="SUPFAM" id="SSF52833">
    <property type="entry name" value="Thioredoxin-like"/>
    <property type="match status" value="1"/>
</dbReference>
<evidence type="ECO:0000259" key="1">
    <source>
        <dbReference type="PROSITE" id="PS51352"/>
    </source>
</evidence>